<organism evidence="2 3">
    <name type="scientific">Phytophthora cactorum</name>
    <dbReference type="NCBI Taxonomy" id="29920"/>
    <lineage>
        <taxon>Eukaryota</taxon>
        <taxon>Sar</taxon>
        <taxon>Stramenopiles</taxon>
        <taxon>Oomycota</taxon>
        <taxon>Peronosporomycetes</taxon>
        <taxon>Peronosporales</taxon>
        <taxon>Peronosporaceae</taxon>
        <taxon>Phytophthora</taxon>
    </lineage>
</organism>
<feature type="compositionally biased region" description="Basic and acidic residues" evidence="1">
    <location>
        <begin position="1"/>
        <end position="17"/>
    </location>
</feature>
<proteinExistence type="predicted"/>
<gene>
    <name evidence="2" type="ORF">PC115_g16281</name>
</gene>
<comment type="caution">
    <text evidence="2">The sequence shown here is derived from an EMBL/GenBank/DDBJ whole genome shotgun (WGS) entry which is preliminary data.</text>
</comment>
<dbReference type="VEuPathDB" id="FungiDB:PC110_g15341"/>
<dbReference type="AlphaFoldDB" id="A0A8T1BHV6"/>
<evidence type="ECO:0000313" key="2">
    <source>
        <dbReference type="EMBL" id="KAG2900263.1"/>
    </source>
</evidence>
<accession>A0A8T1BHV6</accession>
<feature type="region of interest" description="Disordered" evidence="1">
    <location>
        <begin position="1"/>
        <end position="76"/>
    </location>
</feature>
<sequence length="346" mass="37450">MCIARDAREGKTLRPESDSSAPGMGLTSADNAYMASTEPEPECDPGEGPQASGEGDGDVEASTNPSSTVHAANQSQIHAPSDGDLLEAAEKHRHQVTCGVTRSGTQIYHAHSLKARKVQALLELPGVLNRLRTLYTRHPIYVGPRVDHDHVLEEVGLPEEVLQITESFNPKGIRFKDIGHYDMFKCYGDCFMDTCENVASAVYCTSDSCKLGAVCSNALRSRSTLKLFDTGRVGIKLFTNTDLGVGDVVGDPQVFFVRMMVFKKGNPTRNSNRTYQQSGNMQIAAPGSLESQRLSSQPRSTTTAFALVCSTSTFASVHQHVPPSVVYVLPGAQRVHNVHASPNAMQ</sequence>
<evidence type="ECO:0000256" key="1">
    <source>
        <dbReference type="SAM" id="MobiDB-lite"/>
    </source>
</evidence>
<dbReference type="SUPFAM" id="SSF82199">
    <property type="entry name" value="SET domain"/>
    <property type="match status" value="1"/>
</dbReference>
<protein>
    <submittedName>
        <fullName evidence="2">Uncharacterized protein</fullName>
    </submittedName>
</protein>
<dbReference type="Proteomes" id="UP000774804">
    <property type="component" value="Unassembled WGS sequence"/>
</dbReference>
<name>A0A8T1BHV6_9STRA</name>
<dbReference type="EMBL" id="RCMI01000703">
    <property type="protein sequence ID" value="KAG2900263.1"/>
    <property type="molecule type" value="Genomic_DNA"/>
</dbReference>
<feature type="compositionally biased region" description="Polar residues" evidence="1">
    <location>
        <begin position="61"/>
        <end position="76"/>
    </location>
</feature>
<evidence type="ECO:0000313" key="3">
    <source>
        <dbReference type="Proteomes" id="UP000774804"/>
    </source>
</evidence>
<reference evidence="2" key="1">
    <citation type="submission" date="2018-10" db="EMBL/GenBank/DDBJ databases">
        <title>Effector identification in a new, highly contiguous assembly of the strawberry crown rot pathogen Phytophthora cactorum.</title>
        <authorList>
            <person name="Armitage A.D."/>
            <person name="Nellist C.F."/>
            <person name="Bates H."/>
            <person name="Vickerstaff R.J."/>
            <person name="Harrison R.J."/>
        </authorList>
    </citation>
    <scope>NUCLEOTIDE SEQUENCE</scope>
    <source>
        <strain evidence="2">4032</strain>
    </source>
</reference>
<dbReference type="InterPro" id="IPR046341">
    <property type="entry name" value="SET_dom_sf"/>
</dbReference>